<dbReference type="CDD" id="cd00055">
    <property type="entry name" value="EGF_Lam"/>
    <property type="match status" value="2"/>
</dbReference>
<evidence type="ECO:0000256" key="3">
    <source>
        <dbReference type="ARBA" id="ARBA00022692"/>
    </source>
</evidence>
<evidence type="ECO:0000256" key="13">
    <source>
        <dbReference type="SAM" id="Phobius"/>
    </source>
</evidence>
<dbReference type="InterPro" id="IPR002049">
    <property type="entry name" value="LE_dom"/>
</dbReference>
<feature type="transmembrane region" description="Helical" evidence="13">
    <location>
        <begin position="1269"/>
        <end position="1293"/>
    </location>
</feature>
<keyword evidence="18" id="KW-1185">Reference proteome</keyword>
<dbReference type="InterPro" id="IPR051568">
    <property type="entry name" value="LZTR1/Attractin"/>
</dbReference>
<feature type="disulfide bond" evidence="11">
    <location>
        <begin position="1075"/>
        <end position="1084"/>
    </location>
</feature>
<dbReference type="PANTHER" id="PTHR46376:SF2">
    <property type="entry name" value="DISTRACTED, ISOFORM B"/>
    <property type="match status" value="1"/>
</dbReference>
<dbReference type="Pfam" id="PF00053">
    <property type="entry name" value="EGF_laminin"/>
    <property type="match status" value="1"/>
</dbReference>
<dbReference type="PROSITE" id="PS50026">
    <property type="entry name" value="EGF_3"/>
    <property type="match status" value="1"/>
</dbReference>
<keyword evidence="3 13" id="KW-0812">Transmembrane</keyword>
<organism evidence="17 18">
    <name type="scientific">Dermatophagoides pteronyssinus</name>
    <name type="common">European house dust mite</name>
    <dbReference type="NCBI Taxonomy" id="6956"/>
    <lineage>
        <taxon>Eukaryota</taxon>
        <taxon>Metazoa</taxon>
        <taxon>Ecdysozoa</taxon>
        <taxon>Arthropoda</taxon>
        <taxon>Chelicerata</taxon>
        <taxon>Arachnida</taxon>
        <taxon>Acari</taxon>
        <taxon>Acariformes</taxon>
        <taxon>Sarcoptiformes</taxon>
        <taxon>Astigmata</taxon>
        <taxon>Psoroptidia</taxon>
        <taxon>Analgoidea</taxon>
        <taxon>Pyroglyphidae</taxon>
        <taxon>Dermatophagoidinae</taxon>
        <taxon>Dermatophagoides</taxon>
    </lineage>
</organism>
<sequence>MIEPIQFTEINKISLFSLENRIDYHLERIMKRKRLQNFKNSISFLNVYERILECLLEIINSTKNLIDRRRNLIQNGHDICQLLSTIIGLDEQKFHKQQIIIELFDFIKEICTNLGQLIWALNSNREHIRYVCKVFNVPDLFFHQSIINGECGWISIKLQIIEMNHHCSKMIVESKFRRKSFRKMFHQLSLLLFILLLNDFIILNIKCWSLSGIYPKLQRPELVCDNDNCINGFCVGELCVCHFGWRGSSCDQCGGRIRMNSTFGYITDGRGNYSSDLQCIWLIDSETNNATIRLQIDYFETECSWDHLYVFDGDSIQSPMLAVLSGSLINDKRYSYRLAEITAKSGRVYIYFYSDAAYNMSGFNITFSIDSCPRNCSNHGVCVGDRCTCDADYKGQACDQPICPNDCSGHGICDRTEHKCICNYGYIGIDCNQIKYEGYWSLITTTNQPDGRALHQAIIYDDQMFIIGGEYFNHNEHFLIKYDMKQKKWDNLFKHPSHHHHHHHHNNIPDDRFGHSVIVFNHTIYLYGGILRNGHIVSELWTYNINNNVWHLQSETKSLTNSEFCCPIASMGHTATLINNIMIIIFGYNPTYGYLNHVQNYNIDTNEWKLVKTTGASVKGGFGHTSTYDHITRFIYVFGGYHSSSFADNVLVDFLYSYDPKKESWMLLSPSNQPRYLHSASLMNGLLLIFGGNGHNLTDENTSTTCFSPHFLAYDISCDTWTTLENPILTNTYDTTMIGRYGHSSIVYEDSLYVFGGFNGFMHNKLIRFIPGNCSNLETMNDCHTKKIGTKCIWNKEKRLCQSYNQIKYSFKNCDENLRVNFTELCQKQFICSTCLRNSYDCVWCGDQCTYQKCNTQTKPKELLSIKDVPQSSFLKSINDAKMCESRDVHISNCDKMHNCHSCQSEHYCSWQRDRKCVSMMYEKWSEIKLDSMNLADKLQVSCSSPCHTRTTCVNCTQGSCMWCSSQQRCIESNAYSIIYPIGQCMEWTTHPHKCSVISCSDIQTCDACMKNPQCGWCDDGSGTGAGTCMAGSLRGPNNSSRTNSCPEWYFTSCPKCQCNGHSQCRFPGLCDQPCQHNTEGTNCEHCRPTYYGNPINGGICLPCSCNGHGDFCNSETGQCSCTTKGIIGHNCDKCDERDYVGNPQDLNGSCYYNLSTSYTYTFNMSKPDDLFYTRINFINTPLSPEIDIEFSVQCQDSAMVNISVGSSSNSSMIVIRRLYEGMRCGNIKLRFAYTDLGIKNATFLVNVYSFHTPFLLQISFSQHRNIDILHFFLTFSGCFLTLLIIAAMLWKIKQRYELYVRRQQLFVELEQMASRPFAGVVVQVNNNKDSIISNPSPIALEPCSNGKAAILTLLIQLPTGNQSVPQPGQTGITLASALVTLGNVSSSSLEQNCRKEEKEKNNVQKSMTNSIKITDNNSTYSAGV</sequence>
<feature type="disulfide bond" evidence="10">
    <location>
        <begin position="422"/>
        <end position="431"/>
    </location>
</feature>
<evidence type="ECO:0000256" key="1">
    <source>
        <dbReference type="ARBA" id="ARBA00004167"/>
    </source>
</evidence>
<dbReference type="Pfam" id="PF24972">
    <property type="entry name" value="GBD_ATRN"/>
    <property type="match status" value="1"/>
</dbReference>
<keyword evidence="9 11" id="KW-0424">Laminin EGF-like domain</keyword>
<evidence type="ECO:0000256" key="11">
    <source>
        <dbReference type="PROSITE-ProRule" id="PRU00460"/>
    </source>
</evidence>
<dbReference type="SUPFAM" id="SSF57196">
    <property type="entry name" value="EGF/Laminin"/>
    <property type="match status" value="1"/>
</dbReference>
<evidence type="ECO:0008006" key="19">
    <source>
        <dbReference type="Google" id="ProtNLM"/>
    </source>
</evidence>
<proteinExistence type="predicted"/>
<dbReference type="Gene3D" id="2.120.10.80">
    <property type="entry name" value="Kelch-type beta propeller"/>
    <property type="match status" value="2"/>
</dbReference>
<dbReference type="SMART" id="SM00181">
    <property type="entry name" value="EGF"/>
    <property type="match status" value="5"/>
</dbReference>
<accession>A0ABQ8IX48</accession>
<dbReference type="Proteomes" id="UP000887458">
    <property type="component" value="Unassembled WGS sequence"/>
</dbReference>
<dbReference type="EMBL" id="NJHN03000104">
    <property type="protein sequence ID" value="KAH9414890.1"/>
    <property type="molecule type" value="Genomic_DNA"/>
</dbReference>
<dbReference type="InterPro" id="IPR000859">
    <property type="entry name" value="CUB_dom"/>
</dbReference>
<evidence type="ECO:0000256" key="7">
    <source>
        <dbReference type="ARBA" id="ARBA00023157"/>
    </source>
</evidence>
<name>A0ABQ8IX48_DERPT</name>
<feature type="disulfide bond" evidence="11">
    <location>
        <begin position="1087"/>
        <end position="1101"/>
    </location>
</feature>
<dbReference type="InterPro" id="IPR000742">
    <property type="entry name" value="EGF"/>
</dbReference>
<dbReference type="Pfam" id="PF24973">
    <property type="entry name" value="EGF_LMN_ATRN"/>
    <property type="match status" value="1"/>
</dbReference>
<evidence type="ECO:0000256" key="6">
    <source>
        <dbReference type="ARBA" id="ARBA00022989"/>
    </source>
</evidence>
<dbReference type="PROSITE" id="PS00022">
    <property type="entry name" value="EGF_1"/>
    <property type="match status" value="1"/>
</dbReference>
<keyword evidence="4" id="KW-0732">Signal</keyword>
<dbReference type="PROSITE" id="PS50027">
    <property type="entry name" value="EGF_LAM_2"/>
    <property type="match status" value="1"/>
</dbReference>
<dbReference type="PANTHER" id="PTHR46376">
    <property type="entry name" value="LEUCINE-ZIPPER-LIKE TRANSCRIPTIONAL REGULATOR 1"/>
    <property type="match status" value="1"/>
</dbReference>
<evidence type="ECO:0000259" key="15">
    <source>
        <dbReference type="PROSITE" id="PS50026"/>
    </source>
</evidence>
<dbReference type="InterPro" id="IPR016201">
    <property type="entry name" value="PSI"/>
</dbReference>
<comment type="caution">
    <text evidence="17">The sequence shown here is derived from an EMBL/GenBank/DDBJ whole genome shotgun (WGS) entry which is preliminary data.</text>
</comment>
<evidence type="ECO:0000256" key="12">
    <source>
        <dbReference type="SAM" id="MobiDB-lite"/>
    </source>
</evidence>
<keyword evidence="5" id="KW-0677">Repeat</keyword>
<feature type="disulfide bond" evidence="10">
    <location>
        <begin position="403"/>
        <end position="413"/>
    </location>
</feature>
<keyword evidence="13" id="KW-0472">Membrane</keyword>
<keyword evidence="8" id="KW-0325">Glycoprotein</keyword>
<reference evidence="17 18" key="2">
    <citation type="journal article" date="2022" name="Mol. Biol. Evol.">
        <title>Comparative Genomics Reveals Insights into the Divergent Evolution of Astigmatic Mites and Household Pest Adaptations.</title>
        <authorList>
            <person name="Xiong Q."/>
            <person name="Wan A.T."/>
            <person name="Liu X."/>
            <person name="Fung C.S."/>
            <person name="Xiao X."/>
            <person name="Malainual N."/>
            <person name="Hou J."/>
            <person name="Wang L."/>
            <person name="Wang M."/>
            <person name="Yang K.Y."/>
            <person name="Cui Y."/>
            <person name="Leung E.L."/>
            <person name="Nong W."/>
            <person name="Shin S.K."/>
            <person name="Au S.W."/>
            <person name="Jeong K.Y."/>
            <person name="Chew F.T."/>
            <person name="Hui J.H."/>
            <person name="Leung T.F."/>
            <person name="Tungtrongchitr A."/>
            <person name="Zhong N."/>
            <person name="Liu Z."/>
            <person name="Tsui S.K."/>
        </authorList>
    </citation>
    <scope>NUCLEOTIDE SEQUENCE [LARGE SCALE GENOMIC DNA]</scope>
    <source>
        <strain evidence="17">Derp</strain>
    </source>
</reference>
<dbReference type="Pfam" id="PF23106">
    <property type="entry name" value="EGF_Teneurin"/>
    <property type="match status" value="1"/>
</dbReference>
<feature type="domain" description="Laminin EGF-like" evidence="16">
    <location>
        <begin position="1057"/>
        <end position="1103"/>
    </location>
</feature>
<keyword evidence="6 13" id="KW-1133">Transmembrane helix</keyword>
<evidence type="ECO:0000256" key="2">
    <source>
        <dbReference type="ARBA" id="ARBA00022441"/>
    </source>
</evidence>
<dbReference type="Gene3D" id="2.10.25.10">
    <property type="entry name" value="Laminin"/>
    <property type="match status" value="3"/>
</dbReference>
<dbReference type="Pfam" id="PF24981">
    <property type="entry name" value="Beta-prop_ATRN-LZTR1"/>
    <property type="match status" value="1"/>
</dbReference>
<evidence type="ECO:0000256" key="8">
    <source>
        <dbReference type="ARBA" id="ARBA00023180"/>
    </source>
</evidence>
<protein>
    <recommendedName>
        <fullName evidence="19">Attractin-like protein 1</fullName>
    </recommendedName>
</protein>
<comment type="caution">
    <text evidence="10">Lacks conserved residue(s) required for the propagation of feature annotation.</text>
</comment>
<comment type="subcellular location">
    <subcellularLocation>
        <location evidence="1">Membrane</location>
        <topology evidence="1">Single-pass membrane protein</topology>
    </subcellularLocation>
</comment>
<feature type="compositionally biased region" description="Basic and acidic residues" evidence="12">
    <location>
        <begin position="1393"/>
        <end position="1403"/>
    </location>
</feature>
<keyword evidence="10" id="KW-0245">EGF-like domain</keyword>
<dbReference type="InterPro" id="IPR035914">
    <property type="entry name" value="Sperma_CUB_dom_sf"/>
</dbReference>
<keyword evidence="2" id="KW-0880">Kelch repeat</keyword>
<dbReference type="CDD" id="cd00041">
    <property type="entry name" value="CUB"/>
    <property type="match status" value="1"/>
</dbReference>
<gene>
    <name evidence="17" type="ORF">DERP_012480</name>
</gene>
<evidence type="ECO:0000259" key="16">
    <source>
        <dbReference type="PROSITE" id="PS50027"/>
    </source>
</evidence>
<dbReference type="InterPro" id="IPR056732">
    <property type="entry name" value="GBD_ATRN"/>
</dbReference>
<evidence type="ECO:0000256" key="4">
    <source>
        <dbReference type="ARBA" id="ARBA00022729"/>
    </source>
</evidence>
<reference evidence="17 18" key="1">
    <citation type="journal article" date="2018" name="J. Allergy Clin. Immunol.">
        <title>High-quality assembly of Dermatophagoides pteronyssinus genome and transcriptome reveals a wide range of novel allergens.</title>
        <authorList>
            <person name="Liu X.Y."/>
            <person name="Yang K.Y."/>
            <person name="Wang M.Q."/>
            <person name="Kwok J.S."/>
            <person name="Zeng X."/>
            <person name="Yang Z."/>
            <person name="Xiao X.J."/>
            <person name="Lau C.P."/>
            <person name="Li Y."/>
            <person name="Huang Z.M."/>
            <person name="Ba J.G."/>
            <person name="Yim A.K."/>
            <person name="Ouyang C.Y."/>
            <person name="Ngai S.M."/>
            <person name="Chan T.F."/>
            <person name="Leung E.L."/>
            <person name="Liu L."/>
            <person name="Liu Z.G."/>
            <person name="Tsui S.K."/>
        </authorList>
    </citation>
    <scope>NUCLEOTIDE SEQUENCE [LARGE SCALE GENOMIC DNA]</scope>
    <source>
        <strain evidence="17">Derp</strain>
    </source>
</reference>
<keyword evidence="7 10" id="KW-1015">Disulfide bond</keyword>
<dbReference type="SUPFAM" id="SSF49854">
    <property type="entry name" value="Spermadhesin, CUB domain"/>
    <property type="match status" value="1"/>
</dbReference>
<evidence type="ECO:0000256" key="10">
    <source>
        <dbReference type="PROSITE-ProRule" id="PRU00076"/>
    </source>
</evidence>
<feature type="region of interest" description="Disordered" evidence="12">
    <location>
        <begin position="1391"/>
        <end position="1425"/>
    </location>
</feature>
<dbReference type="InterPro" id="IPR056737">
    <property type="entry name" value="Beta-prop_ATRN-MKLN-like"/>
</dbReference>
<dbReference type="SUPFAM" id="SSF117281">
    <property type="entry name" value="Kelch motif"/>
    <property type="match status" value="2"/>
</dbReference>
<dbReference type="PROSITE" id="PS01180">
    <property type="entry name" value="CUB"/>
    <property type="match status" value="1"/>
</dbReference>
<feature type="domain" description="EGF-like" evidence="15">
    <location>
        <begin position="399"/>
        <end position="432"/>
    </location>
</feature>
<dbReference type="SMART" id="SM00180">
    <property type="entry name" value="EGF_Lam"/>
    <property type="match status" value="2"/>
</dbReference>
<dbReference type="SMART" id="SM00423">
    <property type="entry name" value="PSI"/>
    <property type="match status" value="3"/>
</dbReference>
<feature type="compositionally biased region" description="Polar residues" evidence="12">
    <location>
        <begin position="1404"/>
        <end position="1425"/>
    </location>
</feature>
<feature type="domain" description="CUB" evidence="14">
    <location>
        <begin position="253"/>
        <end position="370"/>
    </location>
</feature>
<dbReference type="InterPro" id="IPR056863">
    <property type="entry name" value="LMN_ATRN_NET-like_EGF"/>
</dbReference>
<evidence type="ECO:0000256" key="9">
    <source>
        <dbReference type="ARBA" id="ARBA00023292"/>
    </source>
</evidence>
<evidence type="ECO:0000259" key="14">
    <source>
        <dbReference type="PROSITE" id="PS01180"/>
    </source>
</evidence>
<dbReference type="PROSITE" id="PS01186">
    <property type="entry name" value="EGF_2"/>
    <property type="match status" value="1"/>
</dbReference>
<dbReference type="Gene3D" id="2.60.120.290">
    <property type="entry name" value="Spermadhesin, CUB domain"/>
    <property type="match status" value="1"/>
</dbReference>
<dbReference type="SMART" id="SM00042">
    <property type="entry name" value="CUB"/>
    <property type="match status" value="1"/>
</dbReference>
<dbReference type="InterPro" id="IPR015915">
    <property type="entry name" value="Kelch-typ_b-propeller"/>
</dbReference>
<evidence type="ECO:0000256" key="5">
    <source>
        <dbReference type="ARBA" id="ARBA00022737"/>
    </source>
</evidence>
<evidence type="ECO:0000313" key="17">
    <source>
        <dbReference type="EMBL" id="KAH9414890.1"/>
    </source>
</evidence>
<evidence type="ECO:0000313" key="18">
    <source>
        <dbReference type="Proteomes" id="UP000887458"/>
    </source>
</evidence>